<dbReference type="AlphaFoldDB" id="A0A1T4XSC8"/>
<feature type="chain" id="PRO_5012707549" evidence="1">
    <location>
        <begin position="21"/>
        <end position="229"/>
    </location>
</feature>
<dbReference type="InterPro" id="IPR051532">
    <property type="entry name" value="Ester_Hydrolysis_Enzymes"/>
</dbReference>
<dbReference type="InterPro" id="IPR036514">
    <property type="entry name" value="SGNH_hydro_sf"/>
</dbReference>
<evidence type="ECO:0000259" key="2">
    <source>
        <dbReference type="Pfam" id="PF13472"/>
    </source>
</evidence>
<dbReference type="GO" id="GO:0004622">
    <property type="term" value="F:phosphatidylcholine lysophospholipase activity"/>
    <property type="evidence" value="ECO:0007669"/>
    <property type="project" value="TreeGrafter"/>
</dbReference>
<dbReference type="RefSeq" id="WP_078813052.1">
    <property type="nucleotide sequence ID" value="NZ_FUYE01000005.1"/>
</dbReference>
<keyword evidence="1" id="KW-0732">Signal</keyword>
<organism evidence="3 4">
    <name type="scientific">Prosthecobacter debontii</name>
    <dbReference type="NCBI Taxonomy" id="48467"/>
    <lineage>
        <taxon>Bacteria</taxon>
        <taxon>Pseudomonadati</taxon>
        <taxon>Verrucomicrobiota</taxon>
        <taxon>Verrucomicrobiia</taxon>
        <taxon>Verrucomicrobiales</taxon>
        <taxon>Verrucomicrobiaceae</taxon>
        <taxon>Prosthecobacter</taxon>
    </lineage>
</organism>
<dbReference type="STRING" id="48467.SAMN02745166_01868"/>
<dbReference type="PANTHER" id="PTHR30383:SF26">
    <property type="entry name" value="SGNH HYDROLASE-TYPE ESTERASE DOMAIN-CONTAINING PROTEIN"/>
    <property type="match status" value="1"/>
</dbReference>
<sequence length="229" mass="25329">MKLRHLLLSLPFAASLLIHAADPAPKKSAPHPSVVPVDDVPGLPRVLLIGDSISMGYTLPTRKLLEGFANVHRIPQNGGPTKNGVANMEKWLGSGLWDVIHFNWGIHDLKIMPDGKRQVEPADYEANLRKLVARMQKTGARLIWASITPIPQGPLIPPREFGQVAEYNQIAEKVMKENGVTVNDLNAWITPKLAVMQKPQDVHYHDSGSEYLAQKVAQEIKAALAKERK</sequence>
<evidence type="ECO:0000256" key="1">
    <source>
        <dbReference type="SAM" id="SignalP"/>
    </source>
</evidence>
<feature type="signal peptide" evidence="1">
    <location>
        <begin position="1"/>
        <end position="20"/>
    </location>
</feature>
<dbReference type="EMBL" id="FUYE01000005">
    <property type="protein sequence ID" value="SKA92273.1"/>
    <property type="molecule type" value="Genomic_DNA"/>
</dbReference>
<dbReference type="Gene3D" id="3.40.50.1110">
    <property type="entry name" value="SGNH hydrolase"/>
    <property type="match status" value="1"/>
</dbReference>
<dbReference type="Proteomes" id="UP000190774">
    <property type="component" value="Unassembled WGS sequence"/>
</dbReference>
<dbReference type="OrthoDB" id="9763981at2"/>
<proteinExistence type="predicted"/>
<evidence type="ECO:0000313" key="3">
    <source>
        <dbReference type="EMBL" id="SKA92273.1"/>
    </source>
</evidence>
<feature type="domain" description="SGNH hydrolase-type esterase" evidence="2">
    <location>
        <begin position="95"/>
        <end position="208"/>
    </location>
</feature>
<dbReference type="Pfam" id="PF13472">
    <property type="entry name" value="Lipase_GDSL_2"/>
    <property type="match status" value="1"/>
</dbReference>
<gene>
    <name evidence="3" type="ORF">SAMN02745166_01868</name>
</gene>
<protein>
    <submittedName>
        <fullName evidence="3">Acyl-CoA thioesterase-1</fullName>
    </submittedName>
</protein>
<dbReference type="InterPro" id="IPR013830">
    <property type="entry name" value="SGNH_hydro"/>
</dbReference>
<name>A0A1T4XSC8_9BACT</name>
<reference evidence="4" key="1">
    <citation type="submission" date="2017-02" db="EMBL/GenBank/DDBJ databases">
        <authorList>
            <person name="Varghese N."/>
            <person name="Submissions S."/>
        </authorList>
    </citation>
    <scope>NUCLEOTIDE SEQUENCE [LARGE SCALE GENOMIC DNA]</scope>
    <source>
        <strain evidence="4">ATCC 700200</strain>
    </source>
</reference>
<dbReference type="PANTHER" id="PTHR30383">
    <property type="entry name" value="THIOESTERASE 1/PROTEASE 1/LYSOPHOSPHOLIPASE L1"/>
    <property type="match status" value="1"/>
</dbReference>
<accession>A0A1T4XSC8</accession>
<evidence type="ECO:0000313" key="4">
    <source>
        <dbReference type="Proteomes" id="UP000190774"/>
    </source>
</evidence>
<dbReference type="CDD" id="cd00229">
    <property type="entry name" value="SGNH_hydrolase"/>
    <property type="match status" value="1"/>
</dbReference>
<keyword evidence="4" id="KW-1185">Reference proteome</keyword>
<dbReference type="SUPFAM" id="SSF52266">
    <property type="entry name" value="SGNH hydrolase"/>
    <property type="match status" value="1"/>
</dbReference>